<keyword evidence="2" id="KW-1185">Reference proteome</keyword>
<dbReference type="Pfam" id="PF07785">
    <property type="entry name" value="DUF1623"/>
    <property type="match status" value="1"/>
</dbReference>
<sequence>MNLTAFIVYFRNSENLSSQEMYSTRFVHFDVIDAMMCKNGQCLAVCVSAVDPLNNNPRCFNAYEAAFENNNDVILIKKGYEDLDELWEMMHDLINEYDYYLEL</sequence>
<organism evidence="1 2">
    <name type="scientific">Lambdina fiscellaria nucleopolyhedrovirus</name>
    <dbReference type="NCBI Taxonomy" id="1642929"/>
    <lineage>
        <taxon>Viruses</taxon>
        <taxon>Viruses incertae sedis</taxon>
        <taxon>Naldaviricetes</taxon>
        <taxon>Lefavirales</taxon>
        <taxon>Baculoviridae</taxon>
        <taxon>Alphabaculovirus</taxon>
        <taxon>Alphabaculovirus lafiscellariae</taxon>
    </lineage>
</organism>
<evidence type="ECO:0000313" key="1">
    <source>
        <dbReference type="EMBL" id="AKC91660.1"/>
    </source>
</evidence>
<dbReference type="GeneID" id="24170863"/>
<proteinExistence type="predicted"/>
<accession>A0A0E3URA3</accession>
<dbReference type="EMBL" id="KP752043">
    <property type="protein sequence ID" value="AKC91660.1"/>
    <property type="molecule type" value="Genomic_DNA"/>
</dbReference>
<evidence type="ECO:0000313" key="2">
    <source>
        <dbReference type="Proteomes" id="UP000201190"/>
    </source>
</evidence>
<dbReference type="KEGG" id="vg:24170863"/>
<name>A0A0E3URA3_9ABAC</name>
<dbReference type="RefSeq" id="YP_009133242.1">
    <property type="nucleotide sequence ID" value="NC_026922.1"/>
</dbReference>
<dbReference type="OrthoDB" id="20453at10239"/>
<dbReference type="Proteomes" id="UP000201190">
    <property type="component" value="Segment"/>
</dbReference>
<dbReference type="InterPro" id="IPR012428">
    <property type="entry name" value="AcMNPV_Orf117"/>
</dbReference>
<protein>
    <submittedName>
        <fullName evidence="1">Ac117</fullName>
    </submittedName>
</protein>
<reference evidence="1 2" key="1">
    <citation type="journal article" date="2015" name="Genome Announc.">
        <title>Genome Sequence of an Alphabaculovirus Isolated from the Oak Looper, Lambdina fiscellaria, Contains a Putative 2-Kilobase-Pair Transposable Element Encoding a Transposase and a FLYWCH Domain-Containing Protein.</title>
        <authorList>
            <person name="Rohrmann G.F."/>
            <person name="Erlandson M.A."/>
            <person name="Theilmann D.A."/>
        </authorList>
    </citation>
    <scope>NUCLEOTIDE SEQUENCE [LARGE SCALE GENOMIC DNA]</scope>
    <source>
        <strain evidence="1">GR15</strain>
    </source>
</reference>